<feature type="region of interest" description="Disordered" evidence="1">
    <location>
        <begin position="77"/>
        <end position="104"/>
    </location>
</feature>
<dbReference type="RefSeq" id="WP_047094044.1">
    <property type="nucleotide sequence ID" value="NZ_LBHU01000003.1"/>
</dbReference>
<evidence type="ECO:0000256" key="1">
    <source>
        <dbReference type="SAM" id="MobiDB-lite"/>
    </source>
</evidence>
<evidence type="ECO:0000313" key="2">
    <source>
        <dbReference type="EMBL" id="KLI63149.1"/>
    </source>
</evidence>
<feature type="compositionally biased region" description="Basic and acidic residues" evidence="1">
    <location>
        <begin position="325"/>
        <end position="337"/>
    </location>
</feature>
<feature type="region of interest" description="Disordered" evidence="1">
    <location>
        <begin position="117"/>
        <end position="144"/>
    </location>
</feature>
<dbReference type="EMBL" id="LBHU01000003">
    <property type="protein sequence ID" value="KLI63149.1"/>
    <property type="molecule type" value="Genomic_DNA"/>
</dbReference>
<keyword evidence="3" id="KW-1185">Reference proteome</keyword>
<dbReference type="STRING" id="874156.GCA_001021555_02301"/>
<dbReference type="OrthoDB" id="7408619at2"/>
<feature type="compositionally biased region" description="Low complexity" evidence="1">
    <location>
        <begin position="292"/>
        <end position="306"/>
    </location>
</feature>
<dbReference type="AlphaFoldDB" id="A0A0H0XLB5"/>
<comment type="caution">
    <text evidence="2">The sequence shown here is derived from an EMBL/GenBank/DDBJ whole genome shotgun (WGS) entry which is preliminary data.</text>
</comment>
<feature type="compositionally biased region" description="Acidic residues" evidence="1">
    <location>
        <begin position="123"/>
        <end position="134"/>
    </location>
</feature>
<reference evidence="2 3" key="1">
    <citation type="submission" date="2015-04" db="EMBL/GenBank/DDBJ databases">
        <title>The draft genome sequence of Erythrobacter marinus HWDM-33.</title>
        <authorList>
            <person name="Zhuang L."/>
            <person name="Liu Y."/>
            <person name="Shao Z."/>
        </authorList>
    </citation>
    <scope>NUCLEOTIDE SEQUENCE [LARGE SCALE GENOMIC DNA]</scope>
    <source>
        <strain evidence="2 3">HWDM-33</strain>
    </source>
</reference>
<feature type="compositionally biased region" description="Acidic residues" evidence="1">
    <location>
        <begin position="212"/>
        <end position="225"/>
    </location>
</feature>
<proteinExistence type="predicted"/>
<accession>A0A0H0XLB5</accession>
<evidence type="ECO:0000313" key="3">
    <source>
        <dbReference type="Proteomes" id="UP000053455"/>
    </source>
</evidence>
<gene>
    <name evidence="2" type="ORF">AAV99_10680</name>
</gene>
<name>A0A0H0XLB5_9SPHN</name>
<dbReference type="PATRIC" id="fig|874156.12.peg.2191"/>
<dbReference type="Proteomes" id="UP000053455">
    <property type="component" value="Unassembled WGS sequence"/>
</dbReference>
<protein>
    <submittedName>
        <fullName evidence="2">Uncharacterized protein</fullName>
    </submittedName>
</protein>
<sequence length="479" mass="50795">MGTAASSALRTDIASDGPAYGSLEAMAGGMRKLKKKPVLVLDPEELAQAHAMFHEASAELLGEDVERAPRPVAILGLAPMDDDEDADEMDQADEAEAEADLPAPEAVLSLTRKKTALPPLDDFAAEDPAADQDESLPAMDDVPIAAPIEDGLDLATRIFPSLPLRPLEQDEDDIEDDVEVGDSASDKFAGPEKPVAMPENVPELPRSLASEPEPEPESSTEEPDLTAEKAIVPDQFTEMPAAPAAPVSKPPQGTVPRDEFTFTPAPSSRPAITPAPAPVPAAGHQTEVTQRPAPAALHAPVHAQAPDAAPIPSGSPDSENALRPARFDELNPTKDYETPEEVYDLDNWLAEPQSKAAAVIPETSLQQEPEAEAQATAKSHDIATVESVAVEDTSEAEAAPAADETLTGDDQIDGYAFMRDPRSRRSAIASAQQGRQSALRAKLLRDAEEDAAKAQQKDASGSDLMAFWSWIKGFFAPKS</sequence>
<feature type="region of interest" description="Disordered" evidence="1">
    <location>
        <begin position="162"/>
        <end position="460"/>
    </location>
</feature>
<feature type="compositionally biased region" description="Acidic residues" evidence="1">
    <location>
        <begin position="169"/>
        <end position="180"/>
    </location>
</feature>
<feature type="compositionally biased region" description="Low complexity" evidence="1">
    <location>
        <begin position="202"/>
        <end position="211"/>
    </location>
</feature>
<organism evidence="2 3">
    <name type="scientific">Aurantiacibacter marinus</name>
    <dbReference type="NCBI Taxonomy" id="874156"/>
    <lineage>
        <taxon>Bacteria</taxon>
        <taxon>Pseudomonadati</taxon>
        <taxon>Pseudomonadota</taxon>
        <taxon>Alphaproteobacteria</taxon>
        <taxon>Sphingomonadales</taxon>
        <taxon>Erythrobacteraceae</taxon>
        <taxon>Aurantiacibacter</taxon>
    </lineage>
</organism>
<feature type="compositionally biased region" description="Basic and acidic residues" evidence="1">
    <location>
        <begin position="443"/>
        <end position="456"/>
    </location>
</feature>
<feature type="compositionally biased region" description="Low complexity" evidence="1">
    <location>
        <begin position="366"/>
        <end position="375"/>
    </location>
</feature>
<feature type="compositionally biased region" description="Acidic residues" evidence="1">
    <location>
        <begin position="80"/>
        <end position="99"/>
    </location>
</feature>